<dbReference type="RefSeq" id="WP_366924260.1">
    <property type="nucleotide sequence ID" value="NZ_CP121694.1"/>
</dbReference>
<keyword evidence="1" id="KW-0411">Iron-sulfur</keyword>
<feature type="binding site" evidence="1">
    <location>
        <position position="258"/>
    </location>
    <ligand>
        <name>[2Fe-2S] cluster</name>
        <dbReference type="ChEBI" id="CHEBI:190135"/>
    </ligand>
</feature>
<dbReference type="Pfam" id="PF00175">
    <property type="entry name" value="NAD_binding_1"/>
    <property type="match status" value="1"/>
</dbReference>
<keyword evidence="1" id="KW-0408">Iron</keyword>
<dbReference type="PANTHER" id="PTHR43513:SF1">
    <property type="entry name" value="ANAEROBIC SULFITE REDUCTASE SUBUNIT B"/>
    <property type="match status" value="1"/>
</dbReference>
<reference evidence="3 4" key="1">
    <citation type="submission" date="2023-04" db="EMBL/GenBank/DDBJ databases">
        <authorList>
            <person name="Hsu D."/>
        </authorList>
    </citation>
    <scope>NUCLEOTIDE SEQUENCE [LARGE SCALE GENOMIC DNA]</scope>
    <source>
        <strain evidence="3 4">MK1</strain>
    </source>
</reference>
<feature type="binding site" evidence="1">
    <location>
        <position position="250"/>
    </location>
    <ligand>
        <name>[2Fe-2S] cluster</name>
        <dbReference type="ChEBI" id="CHEBI:190135"/>
    </ligand>
</feature>
<dbReference type="PRINTS" id="PR00371">
    <property type="entry name" value="FPNCR"/>
</dbReference>
<keyword evidence="1" id="KW-0001">2Fe-2S</keyword>
<dbReference type="PROSITE" id="PS51384">
    <property type="entry name" value="FAD_FR"/>
    <property type="match status" value="1"/>
</dbReference>
<feature type="binding site" evidence="1">
    <location>
        <position position="242"/>
    </location>
    <ligand>
        <name>[2Fe-2S] cluster</name>
        <dbReference type="ChEBI" id="CHEBI:190135"/>
    </ligand>
</feature>
<accession>A0AAU0UK34</accession>
<dbReference type="Proteomes" id="UP001329915">
    <property type="component" value="Chromosome"/>
</dbReference>
<evidence type="ECO:0000313" key="4">
    <source>
        <dbReference type="Proteomes" id="UP001329915"/>
    </source>
</evidence>
<dbReference type="Pfam" id="PF10418">
    <property type="entry name" value="DHODB_Fe-S_bind"/>
    <property type="match status" value="1"/>
</dbReference>
<dbReference type="GO" id="GO:0046872">
    <property type="term" value="F:metal ion binding"/>
    <property type="evidence" value="ECO:0007669"/>
    <property type="project" value="UniProtKB-KW"/>
</dbReference>
<dbReference type="InterPro" id="IPR017927">
    <property type="entry name" value="FAD-bd_FR_type"/>
</dbReference>
<feature type="binding site" evidence="1">
    <location>
        <position position="247"/>
    </location>
    <ligand>
        <name>[2Fe-2S] cluster</name>
        <dbReference type="ChEBI" id="CHEBI:190135"/>
    </ligand>
</feature>
<dbReference type="SUPFAM" id="SSF63380">
    <property type="entry name" value="Riboflavin synthase domain-like"/>
    <property type="match status" value="1"/>
</dbReference>
<dbReference type="SUPFAM" id="SSF52343">
    <property type="entry name" value="Ferredoxin reductase-like, C-terminal NADP-linked domain"/>
    <property type="match status" value="1"/>
</dbReference>
<dbReference type="GO" id="GO:0050660">
    <property type="term" value="F:flavin adenine dinucleotide binding"/>
    <property type="evidence" value="ECO:0007669"/>
    <property type="project" value="InterPro"/>
</dbReference>
<sequence length="274" mass="30291">MPKNELLPHPAVITSIHKESPDIKTFTLNFVNESQQKHFTYTPGQFMEISIMGAGEAPISITSSPTQQGILELCIRQVGTLTTLLHQLQPGSKVGIRGPYGNGFPLEELKGYNLLFIAGGIGLAPLRSLINYVLYHRQDYGTIHILYGAKAPGELIFYRELICWNGRQSTNVLTTVDQGSYTWKGNVGLVTSLLDTLRDIDRNFKAIVCGPPVMIPFVVNELLKLGLPDEHIISTLENHMKCGIGKCGHCLTCGKYICTDGPVFSYKEMKSMGY</sequence>
<keyword evidence="1" id="KW-0479">Metal-binding</keyword>
<protein>
    <submittedName>
        <fullName evidence="3">FAD/NAD(P)-binding protein</fullName>
    </submittedName>
</protein>
<comment type="cofactor">
    <cofactor evidence="1">
        <name>[2Fe-2S] cluster</name>
        <dbReference type="ChEBI" id="CHEBI:190135"/>
    </cofactor>
    <text evidence="1">Binds 1 [2Fe-2S] cluster per subunit.</text>
</comment>
<dbReference type="InterPro" id="IPR017938">
    <property type="entry name" value="Riboflavin_synthase-like_b-brl"/>
</dbReference>
<evidence type="ECO:0000256" key="1">
    <source>
        <dbReference type="PIRSR" id="PIRSR006816-2"/>
    </source>
</evidence>
<evidence type="ECO:0000313" key="3">
    <source>
        <dbReference type="EMBL" id="WRO21416.1"/>
    </source>
</evidence>
<dbReference type="EMBL" id="CP121694">
    <property type="protein sequence ID" value="WRO21416.1"/>
    <property type="molecule type" value="Genomic_DNA"/>
</dbReference>
<dbReference type="CDD" id="cd06221">
    <property type="entry name" value="sulfite_reductase_like"/>
    <property type="match status" value="1"/>
</dbReference>
<dbReference type="Gene3D" id="3.40.50.80">
    <property type="entry name" value="Nucleotide-binding domain of ferredoxin-NADP reductase (FNR) module"/>
    <property type="match status" value="1"/>
</dbReference>
<dbReference type="InterPro" id="IPR008333">
    <property type="entry name" value="Cbr1-like_FAD-bd_dom"/>
</dbReference>
<dbReference type="InterPro" id="IPR012165">
    <property type="entry name" value="Cyt_c3_hydrogenase_gsu"/>
</dbReference>
<dbReference type="AlphaFoldDB" id="A0AAU0UK34"/>
<dbReference type="PIRSF" id="PIRSF006816">
    <property type="entry name" value="Cyc3_hyd_g"/>
    <property type="match status" value="1"/>
</dbReference>
<dbReference type="InterPro" id="IPR050353">
    <property type="entry name" value="PyrK_electron_transfer"/>
</dbReference>
<name>A0AAU0UK34_9FIRM</name>
<dbReference type="InterPro" id="IPR039261">
    <property type="entry name" value="FNR_nucleotide-bd"/>
</dbReference>
<dbReference type="InterPro" id="IPR001709">
    <property type="entry name" value="Flavoprot_Pyr_Nucl_cyt_Rdtase"/>
</dbReference>
<dbReference type="GO" id="GO:0016491">
    <property type="term" value="F:oxidoreductase activity"/>
    <property type="evidence" value="ECO:0007669"/>
    <property type="project" value="InterPro"/>
</dbReference>
<evidence type="ECO:0000259" key="2">
    <source>
        <dbReference type="PROSITE" id="PS51384"/>
    </source>
</evidence>
<dbReference type="GO" id="GO:0051537">
    <property type="term" value="F:2 iron, 2 sulfur cluster binding"/>
    <property type="evidence" value="ECO:0007669"/>
    <property type="project" value="UniProtKB-KW"/>
</dbReference>
<dbReference type="KEGG" id="dbc:MFMK1_001224"/>
<dbReference type="InterPro" id="IPR001433">
    <property type="entry name" value="OxRdtase_FAD/NAD-bd"/>
</dbReference>
<keyword evidence="4" id="KW-1185">Reference proteome</keyword>
<dbReference type="GO" id="GO:0006221">
    <property type="term" value="P:pyrimidine nucleotide biosynthetic process"/>
    <property type="evidence" value="ECO:0007669"/>
    <property type="project" value="InterPro"/>
</dbReference>
<proteinExistence type="predicted"/>
<dbReference type="Pfam" id="PF00970">
    <property type="entry name" value="FAD_binding_6"/>
    <property type="match status" value="1"/>
</dbReference>
<feature type="domain" description="FAD-binding FR-type" evidence="2">
    <location>
        <begin position="6"/>
        <end position="106"/>
    </location>
</feature>
<gene>
    <name evidence="3" type="ORF">MFMK1_001224</name>
</gene>
<dbReference type="PANTHER" id="PTHR43513">
    <property type="entry name" value="DIHYDROOROTATE DEHYDROGENASE B (NAD(+)), ELECTRON TRANSFER SUBUNIT"/>
    <property type="match status" value="1"/>
</dbReference>
<dbReference type="InterPro" id="IPR019480">
    <property type="entry name" value="Dihydroorotate_DH_Fe-S-bd"/>
</dbReference>
<organism evidence="3 4">
    <name type="scientific">Metallumcola ferriviriculae</name>
    <dbReference type="NCBI Taxonomy" id="3039180"/>
    <lineage>
        <taxon>Bacteria</taxon>
        <taxon>Bacillati</taxon>
        <taxon>Bacillota</taxon>
        <taxon>Clostridia</taxon>
        <taxon>Neomoorellales</taxon>
        <taxon>Desulfitibacteraceae</taxon>
        <taxon>Metallumcola</taxon>
    </lineage>
</organism>
<dbReference type="PRINTS" id="PR00410">
    <property type="entry name" value="PHEHYDRXLASE"/>
</dbReference>
<dbReference type="Gene3D" id="2.40.30.10">
    <property type="entry name" value="Translation factors"/>
    <property type="match status" value="1"/>
</dbReference>